<dbReference type="InterPro" id="IPR028994">
    <property type="entry name" value="Integrin_alpha_N"/>
</dbReference>
<comment type="caution">
    <text evidence="2">The sequence shown here is derived from an EMBL/GenBank/DDBJ whole genome shotgun (WGS) entry which is preliminary data.</text>
</comment>
<reference evidence="2 3" key="1">
    <citation type="submission" date="2020-08" db="EMBL/GenBank/DDBJ databases">
        <title>Sequencing the genomes of 1000 actinobacteria strains.</title>
        <authorList>
            <person name="Klenk H.-P."/>
        </authorList>
    </citation>
    <scope>NUCLEOTIDE SEQUENCE [LARGE SCALE GENOMIC DNA]</scope>
    <source>
        <strain evidence="2 3">DSM 45272</strain>
    </source>
</reference>
<dbReference type="InterPro" id="IPR013517">
    <property type="entry name" value="FG-GAP"/>
</dbReference>
<evidence type="ECO:0000313" key="2">
    <source>
        <dbReference type="EMBL" id="MBB5850271.1"/>
    </source>
</evidence>
<keyword evidence="1" id="KW-0732">Signal</keyword>
<dbReference type="AlphaFoldDB" id="A0A841AUE8"/>
<dbReference type="Pfam" id="PF13517">
    <property type="entry name" value="FG-GAP_3"/>
    <property type="match status" value="1"/>
</dbReference>
<keyword evidence="3" id="KW-1185">Reference proteome</keyword>
<dbReference type="Proteomes" id="UP000580861">
    <property type="component" value="Unassembled WGS sequence"/>
</dbReference>
<evidence type="ECO:0000256" key="1">
    <source>
        <dbReference type="ARBA" id="ARBA00022729"/>
    </source>
</evidence>
<evidence type="ECO:0000313" key="3">
    <source>
        <dbReference type="Proteomes" id="UP000580861"/>
    </source>
</evidence>
<gene>
    <name evidence="2" type="ORF">HDA45_000358</name>
</gene>
<protein>
    <recommendedName>
        <fullName evidence="4">VCBS repeat-containing protein</fullName>
    </recommendedName>
</protein>
<evidence type="ECO:0008006" key="4">
    <source>
        <dbReference type="Google" id="ProtNLM"/>
    </source>
</evidence>
<dbReference type="SUPFAM" id="SSF69318">
    <property type="entry name" value="Integrin alpha N-terminal domain"/>
    <property type="match status" value="1"/>
</dbReference>
<sequence>MSPLRTGIAASATRSDFTGDGFADLLMLRNYGPGNAALMVLHGTAATGEYDTAPYAAWEGTWGSSKLASGDFTGDGKSDVLSLVDRGNASAAL</sequence>
<proteinExistence type="predicted"/>
<dbReference type="EMBL" id="JACHMX010000001">
    <property type="protein sequence ID" value="MBB5850271.1"/>
    <property type="molecule type" value="Genomic_DNA"/>
</dbReference>
<dbReference type="RefSeq" id="WP_184891552.1">
    <property type="nucleotide sequence ID" value="NZ_JACHMX010000001.1"/>
</dbReference>
<dbReference type="Gene3D" id="2.40.128.340">
    <property type="match status" value="1"/>
</dbReference>
<organism evidence="2 3">
    <name type="scientific">Amycolatopsis umgeniensis</name>
    <dbReference type="NCBI Taxonomy" id="336628"/>
    <lineage>
        <taxon>Bacteria</taxon>
        <taxon>Bacillati</taxon>
        <taxon>Actinomycetota</taxon>
        <taxon>Actinomycetes</taxon>
        <taxon>Pseudonocardiales</taxon>
        <taxon>Pseudonocardiaceae</taxon>
        <taxon>Amycolatopsis</taxon>
    </lineage>
</organism>
<accession>A0A841AUE8</accession>
<name>A0A841AUE8_9PSEU</name>